<dbReference type="OMA" id="IFMRIAT"/>
<proteinExistence type="inferred from homology"/>
<comment type="similarity">
    <text evidence="1">Belongs to the NCBP3 family.</text>
</comment>
<evidence type="ECO:0000256" key="3">
    <source>
        <dbReference type="SAM" id="MobiDB-lite"/>
    </source>
</evidence>
<feature type="compositionally biased region" description="Polar residues" evidence="3">
    <location>
        <begin position="32"/>
        <end position="50"/>
    </location>
</feature>
<organism evidence="4 5">
    <name type="scientific">Tigriopus californicus</name>
    <name type="common">Marine copepod</name>
    <dbReference type="NCBI Taxonomy" id="6832"/>
    <lineage>
        <taxon>Eukaryota</taxon>
        <taxon>Metazoa</taxon>
        <taxon>Ecdysozoa</taxon>
        <taxon>Arthropoda</taxon>
        <taxon>Crustacea</taxon>
        <taxon>Multicrustacea</taxon>
        <taxon>Hexanauplia</taxon>
        <taxon>Copepoda</taxon>
        <taxon>Harpacticoida</taxon>
        <taxon>Harpacticidae</taxon>
        <taxon>Tigriopus</taxon>
    </lineage>
</organism>
<accession>A0A553NXX0</accession>
<feature type="region of interest" description="Disordered" evidence="3">
    <location>
        <begin position="546"/>
        <end position="820"/>
    </location>
</feature>
<dbReference type="AlphaFoldDB" id="A0A553NXX0"/>
<feature type="compositionally biased region" description="Basic and acidic residues" evidence="3">
    <location>
        <begin position="752"/>
        <end position="762"/>
    </location>
</feature>
<dbReference type="STRING" id="6832.A0A553NXX0"/>
<feature type="region of interest" description="Disordered" evidence="3">
    <location>
        <begin position="1"/>
        <end position="51"/>
    </location>
</feature>
<keyword evidence="5" id="KW-1185">Reference proteome</keyword>
<dbReference type="GO" id="GO:0000340">
    <property type="term" value="F:RNA 7-methylguanosine cap binding"/>
    <property type="evidence" value="ECO:0007669"/>
    <property type="project" value="InterPro"/>
</dbReference>
<evidence type="ECO:0000256" key="1">
    <source>
        <dbReference type="ARBA" id="ARBA00006069"/>
    </source>
</evidence>
<reference evidence="4 5" key="1">
    <citation type="journal article" date="2018" name="Nat. Ecol. Evol.">
        <title>Genomic signatures of mitonuclear coevolution across populations of Tigriopus californicus.</title>
        <authorList>
            <person name="Barreto F.S."/>
            <person name="Watson E.T."/>
            <person name="Lima T.G."/>
            <person name="Willett C.S."/>
            <person name="Edmands S."/>
            <person name="Li W."/>
            <person name="Burton R.S."/>
        </authorList>
    </citation>
    <scope>NUCLEOTIDE SEQUENCE [LARGE SCALE GENOMIC DNA]</scope>
    <source>
        <strain evidence="4 5">San Diego</strain>
    </source>
</reference>
<feature type="compositionally biased region" description="Basic and acidic residues" evidence="3">
    <location>
        <begin position="810"/>
        <end position="820"/>
    </location>
</feature>
<dbReference type="Proteomes" id="UP000318571">
    <property type="component" value="Chromosome 9"/>
</dbReference>
<dbReference type="PANTHER" id="PTHR16291:SF0">
    <property type="entry name" value="NUCLEAR CAP-BINDING PROTEIN SUBUNIT 3"/>
    <property type="match status" value="1"/>
</dbReference>
<evidence type="ECO:0000313" key="4">
    <source>
        <dbReference type="EMBL" id="TRY70281.1"/>
    </source>
</evidence>
<protein>
    <recommendedName>
        <fullName evidence="2">Nuclear cap-binding protein subunit 3</fullName>
    </recommendedName>
</protein>
<dbReference type="OrthoDB" id="6352735at2759"/>
<comment type="caution">
    <text evidence="4">The sequence shown here is derived from an EMBL/GenBank/DDBJ whole genome shotgun (WGS) entry which is preliminary data.</text>
</comment>
<feature type="compositionally biased region" description="Acidic residues" evidence="3">
    <location>
        <begin position="1"/>
        <end position="10"/>
    </location>
</feature>
<dbReference type="PANTHER" id="PTHR16291">
    <property type="entry name" value="NUCLEAR CAP-BINDING PROTEIN SUBUNIT 3"/>
    <property type="match status" value="1"/>
</dbReference>
<evidence type="ECO:0000256" key="2">
    <source>
        <dbReference type="ARBA" id="ARBA00019876"/>
    </source>
</evidence>
<feature type="region of interest" description="Disordered" evidence="3">
    <location>
        <begin position="482"/>
        <end position="511"/>
    </location>
</feature>
<dbReference type="InterPro" id="IPR019416">
    <property type="entry name" value="NCBP3"/>
</dbReference>
<sequence>MEMEEGELSDEGGPLETPPSPPPPMASHRRSSAQWASHSNPPGIQVTFQTGARDLPDLVRSIDGGDQLPLDRSLTERMEKRAKRFNLSGWKSQVNFDLIQGLYQSLGIPEDERDGKLDKDQRMFRLEALHVHGVGKMVAEDIYDYFKEFNPISYEWVDSKSVNVGWALSSTSAQALLALSRPILEAEDEAMEVNERVVDENGDQEPRAKPEPLTKEELLDKFERSKDEPFTRDEIPGPIPAGCWRLGKPSQQVTTIFMRIATVKDSASGHPTEDKQLFQKNRQLRMEGGLLSASRKRKLHEVVQFDRERVAEEERAKKYTGPVGKNPWGSIAKDWTQTPKSRDFADELQLFAQQRGIGIPGPGPLRPLVKDWDQPQDLNEEFYEEEIEEDDAIWKKKLKRPRMSMVADAIEVKRPPARNRLHVHRRISNPSRIEIYEQEEEDDDYEDEPLVPARDLRMTIKTKVDPDAPESNQRLTERFHGSVHRRLGEKRRNSDDSLERDNGEDLRGELTDRHLRGKNMLIQVSRSDGEEDREVERINQKVPSLVSVKQEKMEDEADRSVKTIRRIQSPVEPLESKKEVREQIRRQERQKTENSQLDRSRSSRVSDRGVAKKKPLNDREMIRKPMKDTDRKDSRSISSRRPGIKIKKEKTSDDEKKKRKTKKRDDSSSSSDDESTSGDSSSDSSSSDTSSSGSSDSSDSDSDSSSSSSSSDSEDEKAKRRKKKISSSSGIGSKKKLSSYSDRSKLQKRGISRREDIREGRKTTSSVSVFKRDTQDHNSKGRGSKKVDDKKKSSKDDSGLREKLKKYLKNAKEKRSTSKK</sequence>
<name>A0A553NXX0_TIGCA</name>
<evidence type="ECO:0000313" key="5">
    <source>
        <dbReference type="Proteomes" id="UP000318571"/>
    </source>
</evidence>
<dbReference type="EMBL" id="VCGU01000009">
    <property type="protein sequence ID" value="TRY70281.1"/>
    <property type="molecule type" value="Genomic_DNA"/>
</dbReference>
<dbReference type="Pfam" id="PF10309">
    <property type="entry name" value="NCBP3"/>
    <property type="match status" value="1"/>
</dbReference>
<dbReference type="GO" id="GO:0005634">
    <property type="term" value="C:nucleus"/>
    <property type="evidence" value="ECO:0007669"/>
    <property type="project" value="TreeGrafter"/>
</dbReference>
<dbReference type="GO" id="GO:0003729">
    <property type="term" value="F:mRNA binding"/>
    <property type="evidence" value="ECO:0007669"/>
    <property type="project" value="InterPro"/>
</dbReference>
<feature type="compositionally biased region" description="Pro residues" evidence="3">
    <location>
        <begin position="16"/>
        <end position="25"/>
    </location>
</feature>
<gene>
    <name evidence="4" type="ORF">TCAL_01249</name>
</gene>
<feature type="compositionally biased region" description="Basic and acidic residues" evidence="3">
    <location>
        <begin position="490"/>
        <end position="511"/>
    </location>
</feature>
<feature type="compositionally biased region" description="Low complexity" evidence="3">
    <location>
        <begin position="677"/>
        <end position="711"/>
    </location>
</feature>
<feature type="compositionally biased region" description="Basic and acidic residues" evidence="3">
    <location>
        <begin position="574"/>
        <end position="635"/>
    </location>
</feature>
<feature type="compositionally biased region" description="Basic and acidic residues" evidence="3">
    <location>
        <begin position="770"/>
        <end position="802"/>
    </location>
</feature>